<reference evidence="8 9" key="2">
    <citation type="journal article" date="2016" name="Environ. Microbiol. Rep.">
        <title>Metagenomic evidence for the presence of phototrophic Gemmatimonadetes bacteria in diverse environments.</title>
        <authorList>
            <person name="Zeng Y."/>
            <person name="Baumbach J."/>
            <person name="Barbosa E.G."/>
            <person name="Azevedo V."/>
            <person name="Zhang C."/>
            <person name="Koblizek M."/>
        </authorList>
    </citation>
    <scope>NUCLEOTIDE SEQUENCE [LARGE SCALE GENOMIC DNA]</scope>
    <source>
        <strain evidence="8 9">AP64</strain>
    </source>
</reference>
<dbReference type="STRING" id="1379270.GEMMAAP_19590"/>
<dbReference type="AlphaFoldDB" id="A0A143BMV2"/>
<reference evidence="8 9" key="1">
    <citation type="journal article" date="2014" name="Proc. Natl. Acad. Sci. U.S.A.">
        <title>Functional type 2 photosynthetic reaction centers found in the rare bacterial phylum Gemmatimonadetes.</title>
        <authorList>
            <person name="Zeng Y."/>
            <person name="Feng F."/>
            <person name="Medova H."/>
            <person name="Dean J."/>
            <person name="Koblizek M."/>
        </authorList>
    </citation>
    <scope>NUCLEOTIDE SEQUENCE [LARGE SCALE GENOMIC DNA]</scope>
    <source>
        <strain evidence="8 9">AP64</strain>
    </source>
</reference>
<accession>A0A143BMV2</accession>
<gene>
    <name evidence="8" type="ORF">GEMMAAP_19590</name>
</gene>
<dbReference type="PROSITE" id="PS51007">
    <property type="entry name" value="CYTC"/>
    <property type="match status" value="1"/>
</dbReference>
<dbReference type="KEGG" id="gph:GEMMAAP_19590"/>
<evidence type="ECO:0000313" key="8">
    <source>
        <dbReference type="EMBL" id="AMW06397.1"/>
    </source>
</evidence>
<name>A0A143BMV2_9BACT</name>
<dbReference type="InterPro" id="IPR009056">
    <property type="entry name" value="Cyt_c-like_dom"/>
</dbReference>
<dbReference type="GO" id="GO:0009055">
    <property type="term" value="F:electron transfer activity"/>
    <property type="evidence" value="ECO:0007669"/>
    <property type="project" value="InterPro"/>
</dbReference>
<dbReference type="GO" id="GO:0016715">
    <property type="term" value="F:oxidoreductase activity, acting on paired donors, with incorporation or reduction of molecular oxygen, reduced ascorbate as one donor, and incorporation of one atom of oxygen"/>
    <property type="evidence" value="ECO:0007669"/>
    <property type="project" value="InterPro"/>
</dbReference>
<evidence type="ECO:0000313" key="9">
    <source>
        <dbReference type="Proteomes" id="UP000076404"/>
    </source>
</evidence>
<feature type="region of interest" description="Disordered" evidence="6">
    <location>
        <begin position="1"/>
        <end position="27"/>
    </location>
</feature>
<dbReference type="eggNOG" id="COG1225">
    <property type="taxonomic scope" value="Bacteria"/>
</dbReference>
<dbReference type="SUPFAM" id="SSF46626">
    <property type="entry name" value="Cytochrome c"/>
    <property type="match status" value="1"/>
</dbReference>
<evidence type="ECO:0000256" key="5">
    <source>
        <dbReference type="PROSITE-ProRule" id="PRU00433"/>
    </source>
</evidence>
<evidence type="ECO:0000259" key="7">
    <source>
        <dbReference type="PROSITE" id="PS51007"/>
    </source>
</evidence>
<keyword evidence="9" id="KW-1185">Reference proteome</keyword>
<organism evidence="8 9">
    <name type="scientific">Gemmatimonas phototrophica</name>
    <dbReference type="NCBI Taxonomy" id="1379270"/>
    <lineage>
        <taxon>Bacteria</taxon>
        <taxon>Pseudomonadati</taxon>
        <taxon>Gemmatimonadota</taxon>
        <taxon>Gemmatimonadia</taxon>
        <taxon>Gemmatimonadales</taxon>
        <taxon>Gemmatimonadaceae</taxon>
        <taxon>Gemmatimonas</taxon>
    </lineage>
</organism>
<dbReference type="Gene3D" id="2.60.120.230">
    <property type="match status" value="1"/>
</dbReference>
<dbReference type="GO" id="GO:0020037">
    <property type="term" value="F:heme binding"/>
    <property type="evidence" value="ECO:0007669"/>
    <property type="project" value="InterPro"/>
</dbReference>
<proteinExistence type="predicted"/>
<dbReference type="InterPro" id="IPR036909">
    <property type="entry name" value="Cyt_c-like_dom_sf"/>
</dbReference>
<keyword evidence="4" id="KW-1015">Disulfide bond</keyword>
<evidence type="ECO:0000256" key="2">
    <source>
        <dbReference type="ARBA" id="ARBA00022723"/>
    </source>
</evidence>
<evidence type="ECO:0000256" key="1">
    <source>
        <dbReference type="ARBA" id="ARBA00022617"/>
    </source>
</evidence>
<dbReference type="SUPFAM" id="SSF49742">
    <property type="entry name" value="PHM/PNGase F"/>
    <property type="match status" value="1"/>
</dbReference>
<dbReference type="Proteomes" id="UP000076404">
    <property type="component" value="Chromosome"/>
</dbReference>
<keyword evidence="2 5" id="KW-0479">Metal-binding</keyword>
<dbReference type="EMBL" id="CP011454">
    <property type="protein sequence ID" value="AMW06397.1"/>
    <property type="molecule type" value="Genomic_DNA"/>
</dbReference>
<evidence type="ECO:0000256" key="4">
    <source>
        <dbReference type="ARBA" id="ARBA00023157"/>
    </source>
</evidence>
<evidence type="ECO:0000256" key="6">
    <source>
        <dbReference type="SAM" id="MobiDB-lite"/>
    </source>
</evidence>
<keyword evidence="1 5" id="KW-0349">Heme</keyword>
<dbReference type="InterPro" id="IPR014784">
    <property type="entry name" value="Cu2_ascorb_mOase-like_C"/>
</dbReference>
<evidence type="ECO:0000256" key="3">
    <source>
        <dbReference type="ARBA" id="ARBA00023004"/>
    </source>
</evidence>
<dbReference type="InterPro" id="IPR008977">
    <property type="entry name" value="PHM/PNGase_F_dom_sf"/>
</dbReference>
<dbReference type="GO" id="GO:0046872">
    <property type="term" value="F:metal ion binding"/>
    <property type="evidence" value="ECO:0007669"/>
    <property type="project" value="UniProtKB-KW"/>
</dbReference>
<protein>
    <recommendedName>
        <fullName evidence="7">Cytochrome c domain-containing protein</fullName>
    </recommendedName>
</protein>
<feature type="domain" description="Cytochrome c" evidence="7">
    <location>
        <begin position="24"/>
        <end position="117"/>
    </location>
</feature>
<sequence length="438" mass="48254">MLTAARKGTPAAEAGRRAPLLPHRATDSSRISFTRDVAPVLQKNCQTCHSPGGIGPMPLLTYEHARRHGPLIKQVVQAREMPPYQYDTHIGIQKLKHDWRLSDQDIAMILRWVDEGMPEGDPADMPPAPKLPEAGQYQLAAQYGPPDLVIKAAKYTVPAVGQDRWWRPAVPSGLTTDRCIKAIETKPTVAGRSVTHHANSTFVPGNVTTEPDAVGGGGPGSVRLSEYALGKIGEIVPADACRIAPAGSNVLFDIHYFPNGKAVVDDQLEVGIWFHGPEVTPQTRHRQTLGLYGLQSGSGDFEIEPRGTLVTQGMHRFNTPVRIDSWQPHGHLRLVAKRLEVLYPDGRRETLSMVSNWNPGWHHSHVYAEDAAPLLPAGSVIINTAWYDNTDKNIFNPDPDQWVGIGDRTTDEMSHAWIAVTQLDEAAYQRLLAQRAKK</sequence>
<keyword evidence="3 5" id="KW-0408">Iron</keyword>